<evidence type="ECO:0000256" key="3">
    <source>
        <dbReference type="ARBA" id="ARBA00022833"/>
    </source>
</evidence>
<organism evidence="10 11">
    <name type="scientific">Endomicrobium proavitum</name>
    <dbReference type="NCBI Taxonomy" id="1408281"/>
    <lineage>
        <taxon>Bacteria</taxon>
        <taxon>Pseudomonadati</taxon>
        <taxon>Elusimicrobiota</taxon>
        <taxon>Endomicrobiia</taxon>
        <taxon>Endomicrobiales</taxon>
        <taxon>Endomicrobiaceae</taxon>
        <taxon>Endomicrobium</taxon>
    </lineage>
</organism>
<protein>
    <submittedName>
        <fullName evidence="10">Histidinol dehydrogenase</fullName>
    </submittedName>
</protein>
<dbReference type="InterPro" id="IPR012131">
    <property type="entry name" value="Hstdl_DH"/>
</dbReference>
<dbReference type="RefSeq" id="WP_052571562.1">
    <property type="nucleotide sequence ID" value="NZ_CP009498.1"/>
</dbReference>
<gene>
    <name evidence="10" type="primary">hisD</name>
    <name evidence="10" type="ORF">Epro_0419</name>
</gene>
<dbReference type="GO" id="GO:0046872">
    <property type="term" value="F:metal ion binding"/>
    <property type="evidence" value="ECO:0007669"/>
    <property type="project" value="UniProtKB-KW"/>
</dbReference>
<dbReference type="Gene3D" id="3.40.50.1980">
    <property type="entry name" value="Nitrogenase molybdenum iron protein domain"/>
    <property type="match status" value="2"/>
</dbReference>
<evidence type="ECO:0000256" key="5">
    <source>
        <dbReference type="PIRNR" id="PIRNR000099"/>
    </source>
</evidence>
<keyword evidence="11" id="KW-1185">Reference proteome</keyword>
<comment type="cofactor">
    <cofactor evidence="8">
        <name>Zn(2+)</name>
        <dbReference type="ChEBI" id="CHEBI:29105"/>
    </cofactor>
    <text evidence="8">Binds 1 zinc ion per subunit.</text>
</comment>
<feature type="binding site" evidence="7">
    <location>
        <position position="323"/>
    </location>
    <ligand>
        <name>substrate</name>
    </ligand>
</feature>
<feature type="binding site" evidence="8">
    <location>
        <position position="235"/>
    </location>
    <ligand>
        <name>Zn(2+)</name>
        <dbReference type="ChEBI" id="CHEBI:29105"/>
    </ligand>
</feature>
<feature type="binding site" evidence="8">
    <location>
        <position position="381"/>
    </location>
    <ligand>
        <name>Zn(2+)</name>
        <dbReference type="ChEBI" id="CHEBI:29105"/>
    </ligand>
</feature>
<evidence type="ECO:0000256" key="2">
    <source>
        <dbReference type="ARBA" id="ARBA00022723"/>
    </source>
</evidence>
<dbReference type="PANTHER" id="PTHR21256:SF2">
    <property type="entry name" value="HISTIDINE BIOSYNTHESIS TRIFUNCTIONAL PROTEIN"/>
    <property type="match status" value="1"/>
</dbReference>
<dbReference type="EMBL" id="CP009498">
    <property type="protein sequence ID" value="AKL97798.1"/>
    <property type="molecule type" value="Genomic_DNA"/>
</dbReference>
<dbReference type="KEGG" id="epo:Epro_0419"/>
<feature type="binding site" evidence="8">
    <location>
        <position position="323"/>
    </location>
    <ligand>
        <name>Zn(2+)</name>
        <dbReference type="ChEBI" id="CHEBI:29105"/>
    </ligand>
</feature>
<feature type="active site" description="Proton acceptor" evidence="6">
    <location>
        <position position="290"/>
    </location>
</feature>
<dbReference type="Pfam" id="PF00815">
    <property type="entry name" value="Histidinol_dh"/>
    <property type="match status" value="1"/>
</dbReference>
<dbReference type="PATRIC" id="fig|1408281.3.peg.432"/>
<feature type="binding site" evidence="8">
    <location>
        <position position="238"/>
    </location>
    <ligand>
        <name>Zn(2+)</name>
        <dbReference type="ChEBI" id="CHEBI:29105"/>
    </ligand>
</feature>
<evidence type="ECO:0000313" key="10">
    <source>
        <dbReference type="EMBL" id="AKL97798.1"/>
    </source>
</evidence>
<dbReference type="PRINTS" id="PR00083">
    <property type="entry name" value="HOLDHDRGNASE"/>
</dbReference>
<name>A0A0G3WHJ4_9BACT</name>
<dbReference type="Proteomes" id="UP000035337">
    <property type="component" value="Chromosome"/>
</dbReference>
<dbReference type="GO" id="GO:0005829">
    <property type="term" value="C:cytosol"/>
    <property type="evidence" value="ECO:0007669"/>
    <property type="project" value="TreeGrafter"/>
</dbReference>
<feature type="binding site" evidence="7">
    <location>
        <position position="213"/>
    </location>
    <ligand>
        <name>substrate</name>
    </ligand>
</feature>
<dbReference type="GO" id="GO:0051287">
    <property type="term" value="F:NAD binding"/>
    <property type="evidence" value="ECO:0007669"/>
    <property type="project" value="InterPro"/>
</dbReference>
<evidence type="ECO:0000313" key="11">
    <source>
        <dbReference type="Proteomes" id="UP000035337"/>
    </source>
</evidence>
<dbReference type="CDD" id="cd06572">
    <property type="entry name" value="Histidinol_dh"/>
    <property type="match status" value="1"/>
</dbReference>
<dbReference type="PANTHER" id="PTHR21256">
    <property type="entry name" value="HISTIDINOL DEHYDROGENASE HDH"/>
    <property type="match status" value="1"/>
</dbReference>
<dbReference type="InterPro" id="IPR022695">
    <property type="entry name" value="Histidinol_DH_monofunct"/>
</dbReference>
<feature type="binding site" evidence="7">
    <location>
        <position position="376"/>
    </location>
    <ligand>
        <name>substrate</name>
    </ligand>
</feature>
<feature type="binding site" evidence="7">
    <location>
        <position position="381"/>
    </location>
    <ligand>
        <name>substrate</name>
    </ligand>
</feature>
<dbReference type="GO" id="GO:0000105">
    <property type="term" value="P:L-histidine biosynthetic process"/>
    <property type="evidence" value="ECO:0007669"/>
    <property type="project" value="InterPro"/>
</dbReference>
<accession>A0A0G3WHJ4</accession>
<evidence type="ECO:0000256" key="9">
    <source>
        <dbReference type="RuleBase" id="RU004175"/>
    </source>
</evidence>
<feature type="binding site" evidence="7">
    <location>
        <position position="235"/>
    </location>
    <ligand>
        <name>substrate</name>
    </ligand>
</feature>
<sequence length="389" mass="42215">MKKQNLSVYVSGIIEDIKKGGDKAVFKYLKKFDGIDLSKQGLRVSKSEIDAGVKRVSAALKRAIKSSYLNVLSFHKTEFSNIKKSWGITRNGVKTGQFYTCIESAGLYVPGGLYPYPSTVIMTAVAAKAAGVKRIVMVTPPNRLSDELLYAAKLCGVSEIYRVGGIMAVAALAYGTKNIEKVDIIVGPGNAYVNEAKRQVFGAVGIDSLAGPSEVAIIADKNAPAEFIFADLMAQVEHGNNANAYLFCDSKEKIEQVKKLLPKDALNLVRLGFCSLDEAVKKVNEIAPEHLELLVKNYKPLFKKVKNAGAVFAGYQTPTAAGDYWAGPSHVLPTNASAKYSSGLSVMTFLKRTSYTVMNKNNKKGFKEIASFAAAEGMKYHKKSAEVRI</sequence>
<dbReference type="Gene3D" id="1.20.5.1300">
    <property type="match status" value="1"/>
</dbReference>
<dbReference type="SUPFAM" id="SSF53720">
    <property type="entry name" value="ALDH-like"/>
    <property type="match status" value="1"/>
</dbReference>
<feature type="binding site" evidence="7">
    <location>
        <position position="290"/>
    </location>
    <ligand>
        <name>substrate</name>
    </ligand>
</feature>
<dbReference type="PIRSF" id="PIRSF000099">
    <property type="entry name" value="Histidinol_dh"/>
    <property type="match status" value="1"/>
</dbReference>
<dbReference type="FunFam" id="3.40.50.1980:FF:000026">
    <property type="entry name" value="Histidinol dehydrogenase"/>
    <property type="match status" value="1"/>
</dbReference>
<proteinExistence type="inferred from homology"/>
<reference evidence="10 11" key="1">
    <citation type="submission" date="2014-09" db="EMBL/GenBank/DDBJ databases">
        <title>Complete genome sequence of Endomicrobium proavitum.</title>
        <authorList>
            <person name="Zheng H."/>
        </authorList>
    </citation>
    <scope>NUCLEOTIDE SEQUENCE [LARGE SCALE GENOMIC DNA]</scope>
    <source>
        <strain evidence="10 11">Rsa215</strain>
    </source>
</reference>
<evidence type="ECO:0000256" key="7">
    <source>
        <dbReference type="PIRSR" id="PIRSR000099-3"/>
    </source>
</evidence>
<evidence type="ECO:0000256" key="1">
    <source>
        <dbReference type="ARBA" id="ARBA00010178"/>
    </source>
</evidence>
<feature type="binding site" evidence="7">
    <location>
        <position position="238"/>
    </location>
    <ligand>
        <name>substrate</name>
    </ligand>
</feature>
<dbReference type="GO" id="GO:0004399">
    <property type="term" value="F:histidinol dehydrogenase activity"/>
    <property type="evidence" value="ECO:0007669"/>
    <property type="project" value="InterPro"/>
</dbReference>
<keyword evidence="3 8" id="KW-0862">Zinc</keyword>
<evidence type="ECO:0000256" key="8">
    <source>
        <dbReference type="PIRSR" id="PIRSR000099-4"/>
    </source>
</evidence>
<comment type="similarity">
    <text evidence="1 5 9">Belongs to the histidinol dehydrogenase family.</text>
</comment>
<dbReference type="OrthoDB" id="9805269at2"/>
<dbReference type="FunFam" id="3.40.50.1980:FF:000001">
    <property type="entry name" value="Histidinol dehydrogenase"/>
    <property type="match status" value="1"/>
</dbReference>
<feature type="active site" description="Proton acceptor" evidence="6">
    <location>
        <position position="289"/>
    </location>
</feature>
<dbReference type="InterPro" id="IPR016161">
    <property type="entry name" value="Ald_DH/histidinol_DH"/>
</dbReference>
<dbReference type="NCBIfam" id="TIGR00069">
    <property type="entry name" value="hisD"/>
    <property type="match status" value="1"/>
</dbReference>
<evidence type="ECO:0000256" key="4">
    <source>
        <dbReference type="ARBA" id="ARBA00023002"/>
    </source>
</evidence>
<keyword evidence="4 5" id="KW-0560">Oxidoreductase</keyword>
<dbReference type="AlphaFoldDB" id="A0A0G3WHJ4"/>
<keyword evidence="2 8" id="KW-0479">Metal-binding</keyword>
<evidence type="ECO:0000256" key="6">
    <source>
        <dbReference type="PIRSR" id="PIRSR000099-1"/>
    </source>
</evidence>
<dbReference type="STRING" id="1408281.Epro_0419"/>